<feature type="compositionally biased region" description="Polar residues" evidence="2">
    <location>
        <begin position="140"/>
        <end position="150"/>
    </location>
</feature>
<accession>A0A845DW64</accession>
<protein>
    <recommendedName>
        <fullName evidence="7">HlyD family secretion protein</fullName>
    </recommendedName>
</protein>
<feature type="domain" description="Multidrug resistance protein MdtA-like C-terminal permuted SH3" evidence="3">
    <location>
        <begin position="335"/>
        <end position="375"/>
    </location>
</feature>
<proteinExistence type="predicted"/>
<comment type="caution">
    <text evidence="5">The sequence shown here is derived from an EMBL/GenBank/DDBJ whole genome shotgun (WGS) entry which is preliminary data.</text>
</comment>
<sequence>MKKINIKGRMLGLLIIAFITTNALLIYLDEDSHIDRKSYLHTWSQTVTQDLFEKVEAKGVFASQASVPVYFDGADGSFQQFLVREGDKVQEGDDLYTYNVEDYAAQETRLEGEVQRIQEEITAVEDYIDNLEGYDIPDPSASNDPSTSSFFGEDSRSTDNDAASSAGSKVEAEYLKEEELARQQAELSKQQALLEMAEDQLDQLQETGEQITVTSQFSGTVTDIDEELKAPILTMKSADLVLEGEIMEEDRTQVEENLTVDVFVPELELETTGTITGLDEFPKQTDLEGKSRYPFTVTMDEVDEELLPGYHADMKVITSESREAVAALDDALSTEENLYAWVMNGDGLLERREVTTGIEENGLVEVVSGLEDGEWIAVAPKDEFRNASVFITSVQMEDLPVKHLIELDQSTILNYGLLGLLSR</sequence>
<dbReference type="Pfam" id="PF25984">
    <property type="entry name" value="BSH_YknX"/>
    <property type="match status" value="1"/>
</dbReference>
<feature type="coiled-coil region" evidence="1">
    <location>
        <begin position="175"/>
        <end position="214"/>
    </location>
</feature>
<feature type="region of interest" description="Disordered" evidence="2">
    <location>
        <begin position="131"/>
        <end position="170"/>
    </location>
</feature>
<evidence type="ECO:0000259" key="4">
    <source>
        <dbReference type="Pfam" id="PF25984"/>
    </source>
</evidence>
<dbReference type="PANTHER" id="PTHR30469">
    <property type="entry name" value="MULTIDRUG RESISTANCE PROTEIN MDTA"/>
    <property type="match status" value="1"/>
</dbReference>
<evidence type="ECO:0000256" key="1">
    <source>
        <dbReference type="SAM" id="Coils"/>
    </source>
</evidence>
<organism evidence="5 6">
    <name type="scientific">Halobacillus litoralis</name>
    <dbReference type="NCBI Taxonomy" id="45668"/>
    <lineage>
        <taxon>Bacteria</taxon>
        <taxon>Bacillati</taxon>
        <taxon>Bacillota</taxon>
        <taxon>Bacilli</taxon>
        <taxon>Bacillales</taxon>
        <taxon>Bacillaceae</taxon>
        <taxon>Halobacillus</taxon>
    </lineage>
</organism>
<dbReference type="Gene3D" id="2.40.30.170">
    <property type="match status" value="1"/>
</dbReference>
<dbReference type="Pfam" id="PF25967">
    <property type="entry name" value="RND-MFP_C"/>
    <property type="match status" value="1"/>
</dbReference>
<evidence type="ECO:0000313" key="5">
    <source>
        <dbReference type="EMBL" id="MYL21760.1"/>
    </source>
</evidence>
<evidence type="ECO:0000256" key="2">
    <source>
        <dbReference type="SAM" id="MobiDB-lite"/>
    </source>
</evidence>
<feature type="domain" description="YknX-like barrel-sandwich hybrid" evidence="4">
    <location>
        <begin position="69"/>
        <end position="230"/>
    </location>
</feature>
<dbReference type="EMBL" id="WMET01000006">
    <property type="protein sequence ID" value="MYL21760.1"/>
    <property type="molecule type" value="Genomic_DNA"/>
</dbReference>
<dbReference type="GO" id="GO:0015562">
    <property type="term" value="F:efflux transmembrane transporter activity"/>
    <property type="evidence" value="ECO:0007669"/>
    <property type="project" value="TreeGrafter"/>
</dbReference>
<name>A0A845DW64_9BACI</name>
<evidence type="ECO:0000259" key="3">
    <source>
        <dbReference type="Pfam" id="PF25967"/>
    </source>
</evidence>
<gene>
    <name evidence="5" type="ORF">GLW04_17815</name>
</gene>
<dbReference type="OrthoDB" id="2446145at2"/>
<evidence type="ECO:0000313" key="6">
    <source>
        <dbReference type="Proteomes" id="UP000460949"/>
    </source>
</evidence>
<evidence type="ECO:0008006" key="7">
    <source>
        <dbReference type="Google" id="ProtNLM"/>
    </source>
</evidence>
<reference evidence="5 6" key="1">
    <citation type="submission" date="2019-11" db="EMBL/GenBank/DDBJ databases">
        <title>Genome sequences of 17 halophilic strains isolated from different environments.</title>
        <authorList>
            <person name="Furrow R.E."/>
        </authorList>
    </citation>
    <scope>NUCLEOTIDE SEQUENCE [LARGE SCALE GENOMIC DNA]</scope>
    <source>
        <strain evidence="5 6">22511_23_Filter</strain>
    </source>
</reference>
<dbReference type="InterPro" id="IPR058627">
    <property type="entry name" value="MdtA-like_C"/>
</dbReference>
<dbReference type="GO" id="GO:1990281">
    <property type="term" value="C:efflux pump complex"/>
    <property type="evidence" value="ECO:0007669"/>
    <property type="project" value="TreeGrafter"/>
</dbReference>
<keyword evidence="1" id="KW-0175">Coiled coil</keyword>
<dbReference type="AlphaFoldDB" id="A0A845DW64"/>
<dbReference type="Gene3D" id="2.40.420.20">
    <property type="match status" value="1"/>
</dbReference>
<dbReference type="InterPro" id="IPR058639">
    <property type="entry name" value="BSH_YknX-like"/>
</dbReference>
<dbReference type="Proteomes" id="UP000460949">
    <property type="component" value="Unassembled WGS sequence"/>
</dbReference>
<dbReference type="RefSeq" id="WP_160839700.1">
    <property type="nucleotide sequence ID" value="NZ_WMET01000006.1"/>
</dbReference>